<dbReference type="Proteomes" id="UP000279089">
    <property type="component" value="Unassembled WGS sequence"/>
</dbReference>
<dbReference type="OrthoDB" id="9803535at2"/>
<feature type="transmembrane region" description="Helical" evidence="1">
    <location>
        <begin position="12"/>
        <end position="30"/>
    </location>
</feature>
<accession>A0A3N4M5N2</accession>
<keyword evidence="1" id="KW-0472">Membrane</keyword>
<reference evidence="3" key="1">
    <citation type="submission" date="2018-11" db="EMBL/GenBank/DDBJ databases">
        <title>Chitinophaga lutea sp.nov., isolate from arsenic contaminated soil.</title>
        <authorList>
            <person name="Zong Y."/>
        </authorList>
    </citation>
    <scope>NUCLEOTIDE SEQUENCE [LARGE SCALE GENOMIC DNA]</scope>
    <source>
        <strain evidence="3">YLT18</strain>
    </source>
</reference>
<dbReference type="AlphaFoldDB" id="A0A3N4M5N2"/>
<proteinExistence type="predicted"/>
<sequence length="373" mass="42650">MIRGIKVFNKKAVGGICFAYSLFAVCWWPVSAYAEDGMRLHSPDTGTVRASASFAGHTTATDTSFHPVPVRDSIPIVQDSARYIGFFDIPDAPMKGRIWALSGVTAAVYTNSLLVLNQFWYSGYAQRSFHTFNDAGEWLQMDKAGHIFSAYMLSKYSREIWRWTGLPRRQQIWIGGMSGLAYQSVIELLDAHSEHWGWSWSDMAANTLGTAIMMSQELAWNEQRFQLKFSSFPVRYTDPALKARATDQFGRSLAERTLKDYNSQTYWLSLNLKSVMPESNLPRWLNIAVGYSADNMYDDYSNQWTDAEGVFHDYTHTLRKRQLFLSPDIDLTKIRTRHKGVKVLFQVLNMIKIPAPALELDLNGRLKMHALYF</sequence>
<name>A0A3N4M5N2_9BACT</name>
<dbReference type="Pfam" id="PF10043">
    <property type="entry name" value="DUF2279"/>
    <property type="match status" value="1"/>
</dbReference>
<organism evidence="2 3">
    <name type="scientific">Chitinophaga barathri</name>
    <dbReference type="NCBI Taxonomy" id="1647451"/>
    <lineage>
        <taxon>Bacteria</taxon>
        <taxon>Pseudomonadati</taxon>
        <taxon>Bacteroidota</taxon>
        <taxon>Chitinophagia</taxon>
        <taxon>Chitinophagales</taxon>
        <taxon>Chitinophagaceae</taxon>
        <taxon>Chitinophaga</taxon>
    </lineage>
</organism>
<evidence type="ECO:0000313" key="3">
    <source>
        <dbReference type="Proteomes" id="UP000279089"/>
    </source>
</evidence>
<evidence type="ECO:0000313" key="2">
    <source>
        <dbReference type="EMBL" id="RPD38305.1"/>
    </source>
</evidence>
<dbReference type="EMBL" id="RMBX01000016">
    <property type="protein sequence ID" value="RPD38305.1"/>
    <property type="molecule type" value="Genomic_DNA"/>
</dbReference>
<keyword evidence="1" id="KW-1133">Transmembrane helix</keyword>
<protein>
    <submittedName>
        <fullName evidence="2">DUF2279 domain-containing protein</fullName>
    </submittedName>
</protein>
<keyword evidence="1" id="KW-0812">Transmembrane</keyword>
<keyword evidence="3" id="KW-1185">Reference proteome</keyword>
<dbReference type="InterPro" id="IPR018736">
    <property type="entry name" value="DUF2279_periplasmic_lipo"/>
</dbReference>
<evidence type="ECO:0000256" key="1">
    <source>
        <dbReference type="SAM" id="Phobius"/>
    </source>
</evidence>
<comment type="caution">
    <text evidence="2">The sequence shown here is derived from an EMBL/GenBank/DDBJ whole genome shotgun (WGS) entry which is preliminary data.</text>
</comment>
<gene>
    <name evidence="2" type="ORF">EG028_25805</name>
</gene>
<dbReference type="RefSeq" id="WP_120519182.1">
    <property type="nucleotide sequence ID" value="NZ_QXZY01000016.1"/>
</dbReference>